<dbReference type="InterPro" id="IPR055180">
    <property type="entry name" value="HsdR_RecA-like_helicase_dom_2"/>
</dbReference>
<comment type="similarity">
    <text evidence="2 11">Belongs to the HsdR family.</text>
</comment>
<name>A0ABT6N8I1_9FIRM</name>
<dbReference type="PANTHER" id="PTHR30195:SF15">
    <property type="entry name" value="TYPE I RESTRICTION ENZYME HINDI ENDONUCLEASE SUBUNIT"/>
    <property type="match status" value="1"/>
</dbReference>
<evidence type="ECO:0000256" key="6">
    <source>
        <dbReference type="ARBA" id="ARBA00022747"/>
    </source>
</evidence>
<comment type="caution">
    <text evidence="13">The sequence shown here is derived from an EMBL/GenBank/DDBJ whole genome shotgun (WGS) entry which is preliminary data.</text>
</comment>
<dbReference type="CDD" id="cd18800">
    <property type="entry name" value="SF2_C_EcoR124I-like"/>
    <property type="match status" value="1"/>
</dbReference>
<dbReference type="NCBIfam" id="TIGR00348">
    <property type="entry name" value="hsdR"/>
    <property type="match status" value="1"/>
</dbReference>
<evidence type="ECO:0000256" key="1">
    <source>
        <dbReference type="ARBA" id="ARBA00000851"/>
    </source>
</evidence>
<proteinExistence type="inferred from homology"/>
<evidence type="ECO:0000256" key="11">
    <source>
        <dbReference type="RuleBase" id="RU364115"/>
    </source>
</evidence>
<comment type="catalytic activity">
    <reaction evidence="1 11">
        <text>Endonucleolytic cleavage of DNA to give random double-stranded fragments with terminal 5'-phosphates, ATP is simultaneously hydrolyzed.</text>
        <dbReference type="EC" id="3.1.21.3"/>
    </reaction>
</comment>
<sequence length="1070" mass="123104">MSYLGNEYTLVEKPAIDYIVDRLGYTYLDGRELAKASGDRVSDRDVILSKYLVERLKELNPWMNESSLHKAVEVLSNGSQHGTSLNEINENIYKIIVNLNLSIEQADASGKKRHYTVKYIDFDKVENNTFHVVSQMKIKGVNETCIPDLIIYINGIPVVVIECKSPFKEMESGVKLGKKDGYEQLRRYMNLRGAADDEGIDKLFHTNFITGIFNKYHGYVGTISSKYNHYLEWKDPYPFKRTDIVEVENNGQNLFIQGILEKENLLKIMQHFILFEEEGGKNIKKVARYQQFRAVNKALTRIDSSKTPLERGGVIWATQGSGKSLSMVMLARLIRRTESLKDSTIVVITDRVDLDKQIYDTFCRVFPELTLAEKEEDKLLVRAQSVKSMKALLAKAQPKIIMTTIHKFQSEKSDKVIFEDEHQEKGLYFEGDIEVLSNKSNIIVMTDEAHRSQYSSLAQNMRMALPIAAFIGFTGTPIEKDDKDTYRTFGQKIDQYTLSEAVEDGATVGILYEGRKPGLQIKVDTLEDVFAETFSEYSDEEREAIKQKYANKQAIAEADERIDEIAKDILEHYKSNIYPNGFKAQIVCVSRRACVKYYDALNKYMTEFFEEPLEAKVIYSCENNEQPFLKEHRTTKPEQDAIIDRFKKPIEKDRLSFIIVKDMLLTGFDAPIEQVMYLDRPLREHTLLQAIARTNRTYVQEKEVVADDGTVEKHSFAKKYGFIVDYYGVSNHLEEALEVFDKSDVEGQMEDLNELYKRMQDYKGAVMRMFTGVDRSDLDAVMRVIEPENKRAEFEMAYKRYATSLEALMPSHVTKDDLNDLKWMAYVRAGAKARFEPEKQIDIADCGEKARAIISEHLKALGVTQWIRPISLCDKDFQEKMNTLKSDEAVASSMEHAIRHTISVKMEDNPVHFTSLLEKLQQILDETKLSWEERRAKLKDFIDREMEHSEEDEAEKLGFKSKKDYAFYLKIKEILGEIEQADAVAESPAEYLSSSDVELYKDMTFDVVKTIKDNRLDGFATNKAKADQVEKAIQGALMTNKYYGFGYQKLKQLVNPLLELAKRHFAGTEE</sequence>
<accession>A0ABT6N8I1</accession>
<comment type="subunit">
    <text evidence="3 11">The type I restriction/modification system is composed of three polypeptides R, M and S.</text>
</comment>
<dbReference type="InterPro" id="IPR051268">
    <property type="entry name" value="Type-I_R_enzyme_R_subunit"/>
</dbReference>
<keyword evidence="7 13" id="KW-0255">Endonuclease</keyword>
<dbReference type="Gene3D" id="3.90.1570.50">
    <property type="match status" value="1"/>
</dbReference>
<evidence type="ECO:0000256" key="7">
    <source>
        <dbReference type="ARBA" id="ARBA00022759"/>
    </source>
</evidence>
<dbReference type="PROSITE" id="PS51192">
    <property type="entry name" value="HELICASE_ATP_BIND_1"/>
    <property type="match status" value="1"/>
</dbReference>
<dbReference type="EMBL" id="JARYZI010000001">
    <property type="protein sequence ID" value="MDH8676731.1"/>
    <property type="molecule type" value="Genomic_DNA"/>
</dbReference>
<keyword evidence="10 11" id="KW-0238">DNA-binding</keyword>
<protein>
    <recommendedName>
        <fullName evidence="11">Type I restriction enzyme endonuclease subunit</fullName>
        <shortName evidence="11">R protein</shortName>
        <ecNumber evidence="11">3.1.21.3</ecNumber>
    </recommendedName>
    <alternativeName>
        <fullName evidence="11">Type-1 restriction enzyme R protein</fullName>
    </alternativeName>
</protein>
<dbReference type="PANTHER" id="PTHR30195">
    <property type="entry name" value="TYPE I SITE-SPECIFIC DEOXYRIBONUCLEASE PROTEIN SUBUNIT M AND R"/>
    <property type="match status" value="1"/>
</dbReference>
<dbReference type="CDD" id="cd22332">
    <property type="entry name" value="HsdR_N"/>
    <property type="match status" value="1"/>
</dbReference>
<evidence type="ECO:0000259" key="12">
    <source>
        <dbReference type="PROSITE" id="PS51192"/>
    </source>
</evidence>
<evidence type="ECO:0000256" key="4">
    <source>
        <dbReference type="ARBA" id="ARBA00022722"/>
    </source>
</evidence>
<dbReference type="Gene3D" id="3.40.50.300">
    <property type="entry name" value="P-loop containing nucleotide triphosphate hydrolases"/>
    <property type="match status" value="2"/>
</dbReference>
<evidence type="ECO:0000256" key="9">
    <source>
        <dbReference type="ARBA" id="ARBA00022840"/>
    </source>
</evidence>
<dbReference type="InterPro" id="IPR004473">
    <property type="entry name" value="Restrct_endonuc_typeI_HsdR"/>
</dbReference>
<dbReference type="InterPro" id="IPR007409">
    <property type="entry name" value="Restrct_endonuc_type1_HsdR_N"/>
</dbReference>
<keyword evidence="4" id="KW-0540">Nuclease</keyword>
<dbReference type="SUPFAM" id="SSF52540">
    <property type="entry name" value="P-loop containing nucleoside triphosphate hydrolases"/>
    <property type="match status" value="2"/>
</dbReference>
<keyword evidence="6 11" id="KW-0680">Restriction system</keyword>
<evidence type="ECO:0000256" key="10">
    <source>
        <dbReference type="ARBA" id="ARBA00023125"/>
    </source>
</evidence>
<keyword evidence="9 11" id="KW-0067">ATP-binding</keyword>
<evidence type="ECO:0000313" key="13">
    <source>
        <dbReference type="EMBL" id="MDH8676731.1"/>
    </source>
</evidence>
<gene>
    <name evidence="13" type="ORF">QE109_01160</name>
</gene>
<dbReference type="SMART" id="SM00487">
    <property type="entry name" value="DEXDc"/>
    <property type="match status" value="1"/>
</dbReference>
<organism evidence="13 14">
    <name type="scientific">Fusibacter bizertensis</name>
    <dbReference type="NCBI Taxonomy" id="1488331"/>
    <lineage>
        <taxon>Bacteria</taxon>
        <taxon>Bacillati</taxon>
        <taxon>Bacillota</taxon>
        <taxon>Clostridia</taxon>
        <taxon>Eubacteriales</taxon>
        <taxon>Eubacteriales Family XII. Incertae Sedis</taxon>
        <taxon>Fusibacter</taxon>
    </lineage>
</organism>
<dbReference type="Proteomes" id="UP001158045">
    <property type="component" value="Unassembled WGS sequence"/>
</dbReference>
<comment type="function">
    <text evidence="11">Subunit R is required for both nuclease and ATPase activities, but not for modification.</text>
</comment>
<dbReference type="EC" id="3.1.21.3" evidence="11"/>
<evidence type="ECO:0000256" key="5">
    <source>
        <dbReference type="ARBA" id="ARBA00022741"/>
    </source>
</evidence>
<keyword evidence="14" id="KW-1185">Reference proteome</keyword>
<dbReference type="CDD" id="cd18030">
    <property type="entry name" value="DEXHc_RE_I_HsdR"/>
    <property type="match status" value="1"/>
</dbReference>
<reference evidence="13 14" key="1">
    <citation type="submission" date="2023-04" db="EMBL/GenBank/DDBJ databases">
        <title>Fusibacter bizertensis strain WBS, isolated from littoral bottom sediments of the Arctic seas - biochemical and genomic analysis.</title>
        <authorList>
            <person name="Brioukhanov A.L."/>
        </authorList>
    </citation>
    <scope>NUCLEOTIDE SEQUENCE [LARGE SCALE GENOMIC DNA]</scope>
    <source>
        <strain evidence="13 14">WBS</strain>
    </source>
</reference>
<evidence type="ECO:0000256" key="2">
    <source>
        <dbReference type="ARBA" id="ARBA00008598"/>
    </source>
</evidence>
<dbReference type="GO" id="GO:0009035">
    <property type="term" value="F:type I site-specific deoxyribonuclease activity"/>
    <property type="evidence" value="ECO:0007669"/>
    <property type="project" value="UniProtKB-EC"/>
</dbReference>
<dbReference type="Pfam" id="PF18766">
    <property type="entry name" value="SWI2_SNF2"/>
    <property type="match status" value="1"/>
</dbReference>
<dbReference type="InterPro" id="IPR027417">
    <property type="entry name" value="P-loop_NTPase"/>
</dbReference>
<dbReference type="InterPro" id="IPR040980">
    <property type="entry name" value="SWI2_SNF2"/>
</dbReference>
<dbReference type="InterPro" id="IPR014001">
    <property type="entry name" value="Helicase_ATP-bd"/>
</dbReference>
<keyword evidence="5 11" id="KW-0547">Nucleotide-binding</keyword>
<dbReference type="Pfam" id="PF04313">
    <property type="entry name" value="HSDR_N"/>
    <property type="match status" value="1"/>
</dbReference>
<keyword evidence="8 11" id="KW-0378">Hydrolase</keyword>
<evidence type="ECO:0000256" key="8">
    <source>
        <dbReference type="ARBA" id="ARBA00022801"/>
    </source>
</evidence>
<feature type="domain" description="Helicase ATP-binding" evidence="12">
    <location>
        <begin position="304"/>
        <end position="495"/>
    </location>
</feature>
<evidence type="ECO:0000256" key="3">
    <source>
        <dbReference type="ARBA" id="ARBA00011296"/>
    </source>
</evidence>
<dbReference type="RefSeq" id="WP_281092529.1">
    <property type="nucleotide sequence ID" value="NZ_JARYZI010000001.1"/>
</dbReference>
<evidence type="ECO:0000313" key="14">
    <source>
        <dbReference type="Proteomes" id="UP001158045"/>
    </source>
</evidence>
<dbReference type="Pfam" id="PF22679">
    <property type="entry name" value="T1R_D3-like"/>
    <property type="match status" value="1"/>
</dbReference>